<dbReference type="GO" id="GO:0005524">
    <property type="term" value="F:ATP binding"/>
    <property type="evidence" value="ECO:0007669"/>
    <property type="project" value="UniProtKB-KW"/>
</dbReference>
<feature type="domain" description="Response regulatory" evidence="19">
    <location>
        <begin position="665"/>
        <end position="779"/>
    </location>
</feature>
<evidence type="ECO:0000256" key="12">
    <source>
        <dbReference type="ARBA" id="ARBA00023012"/>
    </source>
</evidence>
<dbReference type="InterPro" id="IPR005467">
    <property type="entry name" value="His_kinase_dom"/>
</dbReference>
<dbReference type="InterPro" id="IPR036097">
    <property type="entry name" value="HisK_dim/P_sf"/>
</dbReference>
<keyword evidence="8" id="KW-0547">Nucleotide-binding</keyword>
<keyword evidence="4" id="KW-1003">Cell membrane</keyword>
<dbReference type="FunFam" id="1.10.287.130:FF:000004">
    <property type="entry name" value="Ethylene receptor 1"/>
    <property type="match status" value="1"/>
</dbReference>
<dbReference type="InterPro" id="IPR008207">
    <property type="entry name" value="Sig_transdc_His_kin_Hpt_dom"/>
</dbReference>
<feature type="domain" description="HPt" evidence="21">
    <location>
        <begin position="794"/>
        <end position="881"/>
    </location>
</feature>
<dbReference type="SUPFAM" id="SSF47384">
    <property type="entry name" value="Homodimeric domain of signal transducing histidine kinase"/>
    <property type="match status" value="1"/>
</dbReference>
<keyword evidence="12" id="KW-0902">Two-component regulatory system</keyword>
<comment type="catalytic activity">
    <reaction evidence="1">
        <text>ATP + protein L-histidine = ADP + protein N-phospho-L-histidine.</text>
        <dbReference type="EC" id="2.7.13.3"/>
    </reaction>
</comment>
<evidence type="ECO:0000259" key="19">
    <source>
        <dbReference type="PROSITE" id="PS50110"/>
    </source>
</evidence>
<dbReference type="PROSITE" id="PS50894">
    <property type="entry name" value="HPT"/>
    <property type="match status" value="1"/>
</dbReference>
<dbReference type="PRINTS" id="PR00344">
    <property type="entry name" value="BCTRLSENSOR"/>
</dbReference>
<keyword evidence="10" id="KW-0067">ATP-binding</keyword>
<evidence type="ECO:0000313" key="23">
    <source>
        <dbReference type="Proteomes" id="UP000198862"/>
    </source>
</evidence>
<keyword evidence="13 17" id="KW-0472">Membrane</keyword>
<dbReference type="Pfam" id="PF00512">
    <property type="entry name" value="HisKA"/>
    <property type="match status" value="1"/>
</dbReference>
<dbReference type="SMART" id="SM00304">
    <property type="entry name" value="HAMP"/>
    <property type="match status" value="1"/>
</dbReference>
<dbReference type="Pfam" id="PF00672">
    <property type="entry name" value="HAMP"/>
    <property type="match status" value="1"/>
</dbReference>
<dbReference type="FunFam" id="3.30.565.10:FF:000010">
    <property type="entry name" value="Sensor histidine kinase RcsC"/>
    <property type="match status" value="1"/>
</dbReference>
<evidence type="ECO:0000256" key="7">
    <source>
        <dbReference type="ARBA" id="ARBA00022692"/>
    </source>
</evidence>
<dbReference type="PROSITE" id="PS50109">
    <property type="entry name" value="HIS_KIN"/>
    <property type="match status" value="1"/>
</dbReference>
<dbReference type="InterPro" id="IPR001789">
    <property type="entry name" value="Sig_transdc_resp-reg_receiver"/>
</dbReference>
<dbReference type="SUPFAM" id="SSF55874">
    <property type="entry name" value="ATPase domain of HSP90 chaperone/DNA topoisomerase II/histidine kinase"/>
    <property type="match status" value="1"/>
</dbReference>
<comment type="subcellular location">
    <subcellularLocation>
        <location evidence="2">Cell membrane</location>
        <topology evidence="2">Multi-pass membrane protein</topology>
    </subcellularLocation>
</comment>
<feature type="transmembrane region" description="Helical" evidence="17">
    <location>
        <begin position="290"/>
        <end position="314"/>
    </location>
</feature>
<dbReference type="EMBL" id="FOLO01000017">
    <property type="protein sequence ID" value="SFC75921.1"/>
    <property type="molecule type" value="Genomic_DNA"/>
</dbReference>
<dbReference type="InterPro" id="IPR003594">
    <property type="entry name" value="HATPase_dom"/>
</dbReference>
<dbReference type="InterPro" id="IPR036890">
    <property type="entry name" value="HATPase_C_sf"/>
</dbReference>
<keyword evidence="9 22" id="KW-0418">Kinase</keyword>
<keyword evidence="6" id="KW-0808">Transferase</keyword>
<evidence type="ECO:0000256" key="8">
    <source>
        <dbReference type="ARBA" id="ARBA00022741"/>
    </source>
</evidence>
<dbReference type="InterPro" id="IPR011006">
    <property type="entry name" value="CheY-like_superfamily"/>
</dbReference>
<reference evidence="22 23" key="1">
    <citation type="submission" date="2016-10" db="EMBL/GenBank/DDBJ databases">
        <authorList>
            <person name="de Groot N.N."/>
        </authorList>
    </citation>
    <scope>NUCLEOTIDE SEQUENCE [LARGE SCALE GENOMIC DNA]</scope>
    <source>
        <strain evidence="22 23">DSM 6059</strain>
    </source>
</reference>
<name>A0A1I1LS54_9GAMM</name>
<dbReference type="SUPFAM" id="SSF47226">
    <property type="entry name" value="Histidine-containing phosphotransfer domain, HPT domain"/>
    <property type="match status" value="1"/>
</dbReference>
<dbReference type="Pfam" id="PF00072">
    <property type="entry name" value="Response_reg"/>
    <property type="match status" value="1"/>
</dbReference>
<evidence type="ECO:0000256" key="1">
    <source>
        <dbReference type="ARBA" id="ARBA00000085"/>
    </source>
</evidence>
<feature type="coiled-coil region" evidence="16">
    <location>
        <begin position="385"/>
        <end position="415"/>
    </location>
</feature>
<dbReference type="CDD" id="cd06225">
    <property type="entry name" value="HAMP"/>
    <property type="match status" value="1"/>
</dbReference>
<dbReference type="AlphaFoldDB" id="A0A1I1LS54"/>
<evidence type="ECO:0000256" key="11">
    <source>
        <dbReference type="ARBA" id="ARBA00022989"/>
    </source>
</evidence>
<dbReference type="Gene3D" id="6.10.340.10">
    <property type="match status" value="1"/>
</dbReference>
<evidence type="ECO:0000259" key="20">
    <source>
        <dbReference type="PROSITE" id="PS50885"/>
    </source>
</evidence>
<keyword evidence="23" id="KW-1185">Reference proteome</keyword>
<dbReference type="PANTHER" id="PTHR45339">
    <property type="entry name" value="HYBRID SIGNAL TRANSDUCTION HISTIDINE KINASE J"/>
    <property type="match status" value="1"/>
</dbReference>
<dbReference type="InterPro" id="IPR003660">
    <property type="entry name" value="HAMP_dom"/>
</dbReference>
<dbReference type="Gene3D" id="3.30.565.10">
    <property type="entry name" value="Histidine kinase-like ATPase, C-terminal domain"/>
    <property type="match status" value="1"/>
</dbReference>
<keyword evidence="5 15" id="KW-0597">Phosphoprotein</keyword>
<dbReference type="Gene3D" id="1.20.120.160">
    <property type="entry name" value="HPT domain"/>
    <property type="match status" value="1"/>
</dbReference>
<dbReference type="GO" id="GO:0000155">
    <property type="term" value="F:phosphorelay sensor kinase activity"/>
    <property type="evidence" value="ECO:0007669"/>
    <property type="project" value="InterPro"/>
</dbReference>
<evidence type="ECO:0000256" key="5">
    <source>
        <dbReference type="ARBA" id="ARBA00022553"/>
    </source>
</evidence>
<dbReference type="Gene3D" id="1.10.287.130">
    <property type="match status" value="1"/>
</dbReference>
<accession>A0A1I1LS54</accession>
<feature type="domain" description="HAMP" evidence="20">
    <location>
        <begin position="316"/>
        <end position="368"/>
    </location>
</feature>
<protein>
    <recommendedName>
        <fullName evidence="3">histidine kinase</fullName>
        <ecNumber evidence="3">2.7.13.3</ecNumber>
    </recommendedName>
</protein>
<feature type="domain" description="Histidine kinase" evidence="18">
    <location>
        <begin position="415"/>
        <end position="633"/>
    </location>
</feature>
<dbReference type="STRING" id="1123010.SAMN02745724_02486"/>
<evidence type="ECO:0000256" key="3">
    <source>
        <dbReference type="ARBA" id="ARBA00012438"/>
    </source>
</evidence>
<dbReference type="CDD" id="cd00082">
    <property type="entry name" value="HisKA"/>
    <property type="match status" value="1"/>
</dbReference>
<sequence length="881" mass="99486">MIKSKLSIKLLWYVTPLVIIPLLFLGGFTLSNVTQSTEKQADIIVSRFVQQQQQNIFNYTEVFHSATELLSNSPVLSQFIESSSETTSIEPTQIGALLDVFASYTDAYPDILSIDLITPQEKSLAFYSSDLFAESKQYAFTKTFKKNNFSRMQFMQQSKNGITSIYFVKPIFKSQFHLESPKLLAYLILHLDPSVINASILDAPFENTLNLIINNEGKVLFSSDFSKRGIFLTEYELKNVKLAAKGEQLIPLKISSIDQKSRMLYAIHMNDGSYYISSIPRNILYESGNAISLITALIVLISVVLLPILIFIVVKSLLLTPLALLGKASQRVGDGDLKVRLPIVSKDEMGTLFHDFNHMVNQIRHYQGQLEDYKEHLEDKVHARTEALAKMNHQLEQAIDQAKQANQLKSRFLANMSHEIRTPLTAIIGFTEQMLFKEVPDVKDSHLNTVLRNSKHLLELINNILDLSKIEAEKLEIEQQKCELAQLVEDINSVIKVLADGKNLEFKINYHYPLPHSINSDITRLKQVLLNICTNAVKFTEQGYVNLSILYIPQIEQLKFIITDSGIGMSKNELQRIFKPFEQADSSTTRRFGGTGLGLCISKNLANLLGGDVEVSSEKGIGSRFSLTIATNNQGKEFKLLESNVDLNPVKEIKQKIESAHYDARILVAEDNLDNQELIRLLLEHWGLNPEFANNGSEAVEMALTNDYDLILMDMQMPIMGGQEATQMLRHTAYDGPIIALTANVMKHDVDTYIEAGCNEALAKPIDKKELEFTLEKYLSLQKISNQKWEEILANDEFTKLNETYKNKLPGLITELEKFNQKQDWQELKDLSHNIKGSSGCFGFMAISQAAAALETDLTQKEYTNVQSSFKKLIHSINQSA</sequence>
<dbReference type="GO" id="GO:0005886">
    <property type="term" value="C:plasma membrane"/>
    <property type="evidence" value="ECO:0007669"/>
    <property type="project" value="UniProtKB-SubCell"/>
</dbReference>
<dbReference type="InterPro" id="IPR036641">
    <property type="entry name" value="HPT_dom_sf"/>
</dbReference>
<feature type="modified residue" description="Phosphohistidine" evidence="14">
    <location>
        <position position="833"/>
    </location>
</feature>
<dbReference type="SMART" id="SM00448">
    <property type="entry name" value="REC"/>
    <property type="match status" value="1"/>
</dbReference>
<evidence type="ECO:0000313" key="22">
    <source>
        <dbReference type="EMBL" id="SFC75921.1"/>
    </source>
</evidence>
<dbReference type="SUPFAM" id="SSF158472">
    <property type="entry name" value="HAMP domain-like"/>
    <property type="match status" value="1"/>
</dbReference>
<evidence type="ECO:0000259" key="21">
    <source>
        <dbReference type="PROSITE" id="PS50894"/>
    </source>
</evidence>
<dbReference type="SMART" id="SM00388">
    <property type="entry name" value="HisKA"/>
    <property type="match status" value="1"/>
</dbReference>
<dbReference type="RefSeq" id="WP_091984200.1">
    <property type="nucleotide sequence ID" value="NZ_FOLO01000017.1"/>
</dbReference>
<feature type="transmembrane region" description="Helical" evidence="17">
    <location>
        <begin position="12"/>
        <end position="30"/>
    </location>
</feature>
<keyword evidence="16" id="KW-0175">Coiled coil</keyword>
<dbReference type="SMART" id="SM00387">
    <property type="entry name" value="HATPase_c"/>
    <property type="match status" value="1"/>
</dbReference>
<evidence type="ECO:0000256" key="17">
    <source>
        <dbReference type="SAM" id="Phobius"/>
    </source>
</evidence>
<evidence type="ECO:0000256" key="13">
    <source>
        <dbReference type="ARBA" id="ARBA00023136"/>
    </source>
</evidence>
<evidence type="ECO:0000256" key="4">
    <source>
        <dbReference type="ARBA" id="ARBA00022475"/>
    </source>
</evidence>
<dbReference type="CDD" id="cd17546">
    <property type="entry name" value="REC_hyHK_CKI1_RcsC-like"/>
    <property type="match status" value="1"/>
</dbReference>
<evidence type="ECO:0000256" key="10">
    <source>
        <dbReference type="ARBA" id="ARBA00022840"/>
    </source>
</evidence>
<dbReference type="InterPro" id="IPR004358">
    <property type="entry name" value="Sig_transdc_His_kin-like_C"/>
</dbReference>
<proteinExistence type="predicted"/>
<dbReference type="PROSITE" id="PS50885">
    <property type="entry name" value="HAMP"/>
    <property type="match status" value="1"/>
</dbReference>
<evidence type="ECO:0000259" key="18">
    <source>
        <dbReference type="PROSITE" id="PS50109"/>
    </source>
</evidence>
<evidence type="ECO:0000256" key="9">
    <source>
        <dbReference type="ARBA" id="ARBA00022777"/>
    </source>
</evidence>
<evidence type="ECO:0000256" key="2">
    <source>
        <dbReference type="ARBA" id="ARBA00004651"/>
    </source>
</evidence>
<dbReference type="CDD" id="cd16922">
    <property type="entry name" value="HATPase_EvgS-ArcB-TorS-like"/>
    <property type="match status" value="1"/>
</dbReference>
<keyword evidence="7 17" id="KW-0812">Transmembrane</keyword>
<feature type="coiled-coil region" evidence="16">
    <location>
        <begin position="458"/>
        <end position="490"/>
    </location>
</feature>
<dbReference type="PANTHER" id="PTHR45339:SF1">
    <property type="entry name" value="HYBRID SIGNAL TRANSDUCTION HISTIDINE KINASE J"/>
    <property type="match status" value="1"/>
</dbReference>
<keyword evidence="11 17" id="KW-1133">Transmembrane helix</keyword>
<organism evidence="22 23">
    <name type="scientific">Pseudoalteromonas denitrificans DSM 6059</name>
    <dbReference type="NCBI Taxonomy" id="1123010"/>
    <lineage>
        <taxon>Bacteria</taxon>
        <taxon>Pseudomonadati</taxon>
        <taxon>Pseudomonadota</taxon>
        <taxon>Gammaproteobacteria</taxon>
        <taxon>Alteromonadales</taxon>
        <taxon>Pseudoalteromonadaceae</taxon>
        <taxon>Pseudoalteromonas</taxon>
    </lineage>
</organism>
<evidence type="ECO:0000256" key="14">
    <source>
        <dbReference type="PROSITE-ProRule" id="PRU00110"/>
    </source>
</evidence>
<dbReference type="SUPFAM" id="SSF52172">
    <property type="entry name" value="CheY-like"/>
    <property type="match status" value="1"/>
</dbReference>
<dbReference type="OrthoDB" id="9810730at2"/>
<dbReference type="Proteomes" id="UP000198862">
    <property type="component" value="Unassembled WGS sequence"/>
</dbReference>
<dbReference type="PROSITE" id="PS50110">
    <property type="entry name" value="RESPONSE_REGULATORY"/>
    <property type="match status" value="1"/>
</dbReference>
<dbReference type="Pfam" id="PF01627">
    <property type="entry name" value="Hpt"/>
    <property type="match status" value="1"/>
</dbReference>
<dbReference type="EC" id="2.7.13.3" evidence="3"/>
<dbReference type="Gene3D" id="3.40.50.2300">
    <property type="match status" value="1"/>
</dbReference>
<feature type="modified residue" description="4-aspartylphosphate" evidence="15">
    <location>
        <position position="714"/>
    </location>
</feature>
<dbReference type="Pfam" id="PF02518">
    <property type="entry name" value="HATPase_c"/>
    <property type="match status" value="1"/>
</dbReference>
<gene>
    <name evidence="22" type="ORF">SAMN02745724_02486</name>
</gene>
<evidence type="ECO:0000256" key="6">
    <source>
        <dbReference type="ARBA" id="ARBA00022679"/>
    </source>
</evidence>
<evidence type="ECO:0000256" key="15">
    <source>
        <dbReference type="PROSITE-ProRule" id="PRU00169"/>
    </source>
</evidence>
<dbReference type="InterPro" id="IPR003661">
    <property type="entry name" value="HisK_dim/P_dom"/>
</dbReference>
<evidence type="ECO:0000256" key="16">
    <source>
        <dbReference type="SAM" id="Coils"/>
    </source>
</evidence>